<feature type="region of interest" description="Disordered" evidence="1">
    <location>
        <begin position="1"/>
        <end position="69"/>
    </location>
</feature>
<organism evidence="2 3">
    <name type="scientific">Pangasianodon hypophthalmus</name>
    <name type="common">Striped catfish</name>
    <name type="synonym">Helicophagus hypophthalmus</name>
    <dbReference type="NCBI Taxonomy" id="310915"/>
    <lineage>
        <taxon>Eukaryota</taxon>
        <taxon>Metazoa</taxon>
        <taxon>Chordata</taxon>
        <taxon>Craniata</taxon>
        <taxon>Vertebrata</taxon>
        <taxon>Euteleostomi</taxon>
        <taxon>Actinopterygii</taxon>
        <taxon>Neopterygii</taxon>
        <taxon>Teleostei</taxon>
        <taxon>Ostariophysi</taxon>
        <taxon>Siluriformes</taxon>
        <taxon>Pangasiidae</taxon>
        <taxon>Pangasianodon</taxon>
    </lineage>
</organism>
<dbReference type="AlphaFoldDB" id="A0A5N5K5E2"/>
<keyword evidence="3" id="KW-1185">Reference proteome</keyword>
<reference evidence="2 3" key="1">
    <citation type="submission" date="2019-06" db="EMBL/GenBank/DDBJ databases">
        <title>A chromosome-scale genome assembly of the striped catfish, Pangasianodon hypophthalmus.</title>
        <authorList>
            <person name="Wen M."/>
            <person name="Zahm M."/>
            <person name="Roques C."/>
            <person name="Cabau C."/>
            <person name="Klopp C."/>
            <person name="Donnadieu C."/>
            <person name="Jouanno E."/>
            <person name="Avarre J.-C."/>
            <person name="Campet M."/>
            <person name="Ha T.T.T."/>
            <person name="Dugue R."/>
            <person name="Lampietro C."/>
            <person name="Louis A."/>
            <person name="Herpin A."/>
            <person name="Echchiki A."/>
            <person name="Berthelot C."/>
            <person name="Parey E."/>
            <person name="Roest-Crollius H."/>
            <person name="Braasch I."/>
            <person name="Postlethwait J."/>
            <person name="Bobe J."/>
            <person name="Montfort J."/>
            <person name="Bouchez O."/>
            <person name="Begum T."/>
            <person name="Schartl M."/>
            <person name="Guiguen Y."/>
        </authorList>
    </citation>
    <scope>NUCLEOTIDE SEQUENCE [LARGE SCALE GENOMIC DNA]</scope>
    <source>
        <strain evidence="2 3">Indonesia</strain>
        <tissue evidence="2">Blood</tissue>
    </source>
</reference>
<comment type="caution">
    <text evidence="2">The sequence shown here is derived from an EMBL/GenBank/DDBJ whole genome shotgun (WGS) entry which is preliminary data.</text>
</comment>
<feature type="compositionally biased region" description="Polar residues" evidence="1">
    <location>
        <begin position="8"/>
        <end position="17"/>
    </location>
</feature>
<accession>A0A5N5K5E2</accession>
<dbReference type="Proteomes" id="UP000327468">
    <property type="component" value="Chromosome 25"/>
</dbReference>
<protein>
    <submittedName>
        <fullName evidence="2">Uncharacterized protein</fullName>
    </submittedName>
</protein>
<proteinExistence type="predicted"/>
<feature type="region of interest" description="Disordered" evidence="1">
    <location>
        <begin position="91"/>
        <end position="110"/>
    </location>
</feature>
<evidence type="ECO:0000313" key="2">
    <source>
        <dbReference type="EMBL" id="KAB5526126.1"/>
    </source>
</evidence>
<evidence type="ECO:0000313" key="3">
    <source>
        <dbReference type="Proteomes" id="UP000327468"/>
    </source>
</evidence>
<evidence type="ECO:0000256" key="1">
    <source>
        <dbReference type="SAM" id="MobiDB-lite"/>
    </source>
</evidence>
<name>A0A5N5K5E2_PANHP</name>
<sequence length="110" mass="12217">MWKRKRSSANGHSSTGESRQHHSASHHSGRVASDDQDNVQYASVVFKHSRTQEESLSPRLPPDTTEEEDVQYAAVNFSRSTAAIQFVADEAAEDPSETYSKVRKLPTSAK</sequence>
<gene>
    <name evidence="2" type="ORF">PHYPO_G00148170</name>
</gene>
<dbReference type="EMBL" id="VFJC01000026">
    <property type="protein sequence ID" value="KAB5526126.1"/>
    <property type="molecule type" value="Genomic_DNA"/>
</dbReference>